<reference evidence="2 3" key="1">
    <citation type="submission" date="2024-02" db="EMBL/GenBank/DDBJ databases">
        <title>Rubritalea halochordaticola NBRC 107102.</title>
        <authorList>
            <person name="Ichikawa N."/>
            <person name="Katano-Makiyama Y."/>
            <person name="Hidaka K."/>
        </authorList>
    </citation>
    <scope>NUCLEOTIDE SEQUENCE [LARGE SCALE GENOMIC DNA]</scope>
    <source>
        <strain evidence="2 3">NBRC 107102</strain>
    </source>
</reference>
<comment type="caution">
    <text evidence="2">The sequence shown here is derived from an EMBL/GenBank/DDBJ whole genome shotgun (WGS) entry which is preliminary data.</text>
</comment>
<evidence type="ECO:0000313" key="3">
    <source>
        <dbReference type="Proteomes" id="UP001424741"/>
    </source>
</evidence>
<feature type="region of interest" description="Disordered" evidence="1">
    <location>
        <begin position="18"/>
        <end position="52"/>
    </location>
</feature>
<protein>
    <submittedName>
        <fullName evidence="2">Uncharacterized protein</fullName>
    </submittedName>
</protein>
<accession>A0ABP9V075</accession>
<dbReference type="Proteomes" id="UP001424741">
    <property type="component" value="Unassembled WGS sequence"/>
</dbReference>
<dbReference type="EMBL" id="BAABRL010000006">
    <property type="protein sequence ID" value="GAA5496094.1"/>
    <property type="molecule type" value="Genomic_DNA"/>
</dbReference>
<name>A0ABP9V075_9BACT</name>
<keyword evidence="3" id="KW-1185">Reference proteome</keyword>
<evidence type="ECO:0000256" key="1">
    <source>
        <dbReference type="SAM" id="MobiDB-lite"/>
    </source>
</evidence>
<evidence type="ECO:0000313" key="2">
    <source>
        <dbReference type="EMBL" id="GAA5496094.1"/>
    </source>
</evidence>
<proteinExistence type="predicted"/>
<sequence>MSLALGFPHLVKTENCHRALSNKSQQDTPLTPSPPLTTHLAEHETLTLEHAT</sequence>
<gene>
    <name evidence="2" type="ORF">Rhal01_02275</name>
</gene>
<feature type="compositionally biased region" description="Basic and acidic residues" evidence="1">
    <location>
        <begin position="40"/>
        <end position="52"/>
    </location>
</feature>
<organism evidence="2 3">
    <name type="scientific">Rubritalea halochordaticola</name>
    <dbReference type="NCBI Taxonomy" id="714537"/>
    <lineage>
        <taxon>Bacteria</taxon>
        <taxon>Pseudomonadati</taxon>
        <taxon>Verrucomicrobiota</taxon>
        <taxon>Verrucomicrobiia</taxon>
        <taxon>Verrucomicrobiales</taxon>
        <taxon>Rubritaleaceae</taxon>
        <taxon>Rubritalea</taxon>
    </lineage>
</organism>